<comment type="caution">
    <text evidence="3">The sequence shown here is derived from an EMBL/GenBank/DDBJ whole genome shotgun (WGS) entry which is preliminary data.</text>
</comment>
<keyword evidence="2" id="KW-0812">Transmembrane</keyword>
<dbReference type="EMBL" id="QZWG01000001">
    <property type="protein sequence ID" value="RZC29504.1"/>
    <property type="molecule type" value="Genomic_DNA"/>
</dbReference>
<dbReference type="PANTHER" id="PTHR31170:SF20">
    <property type="entry name" value="DUF247 DOMAIN PROTEIN"/>
    <property type="match status" value="1"/>
</dbReference>
<sequence length="561" mass="63017">MDEASSSNSQQRLTRASSLGRCADSMYFTMISIKSDTVGGCSVSFVPEQLQKSKVEAYMPQVVSIGPLHKGTKRDLLYMEETKWRCMTYLLLRTKKDEAGMFFLMTMCIEALSRADDMVRACYNTYEIKFDRHELAKIMVLDGCFLLELLICGSPELDERLRWTLDEPSPGAEVIKREKVLSDLTMMENQIPLIVLKRISGILFPEIFTDGGTDKLIQNLALSILGYNAPDSDFKASHLLEFVHQDLKSSISSGEVPNTRHGKQNLQRCATRLEAAGVTIGPPQAQSENANMEAGVTAEPAEAQSEVTTQPSEALSEAANMEDGVTDKPPKAQSEVTTQSPEALSKAANMEVVVNVRPRVAAETRFDLKVTFSDGKLEIPQLHITETTEAKWRNFIAWELKRTTLEKQRGVRNEDRISCQFISYALFFQSLTCSVHDVKLLRDRNVIVVHKLMSDEDLLNLFHNIIEGVPDAEIEMDSWFAQVIENLNSHPTTVDRVTTTSKIMWHIFICFLTWSWYQCRGTYRGLRRVYFPSGWKLIALLAAALGLGLTIAQTVFSALGQ</sequence>
<dbReference type="Pfam" id="PF03140">
    <property type="entry name" value="DUF247"/>
    <property type="match status" value="2"/>
</dbReference>
<accession>A0A445M1S9</accession>
<keyword evidence="4" id="KW-1185">Reference proteome</keyword>
<evidence type="ECO:0000256" key="1">
    <source>
        <dbReference type="SAM" id="MobiDB-lite"/>
    </source>
</evidence>
<keyword evidence="2" id="KW-1133">Transmembrane helix</keyword>
<name>A0A445M1S9_GLYSO</name>
<organism evidence="3 4">
    <name type="scientific">Glycine soja</name>
    <name type="common">Wild soybean</name>
    <dbReference type="NCBI Taxonomy" id="3848"/>
    <lineage>
        <taxon>Eukaryota</taxon>
        <taxon>Viridiplantae</taxon>
        <taxon>Streptophyta</taxon>
        <taxon>Embryophyta</taxon>
        <taxon>Tracheophyta</taxon>
        <taxon>Spermatophyta</taxon>
        <taxon>Magnoliopsida</taxon>
        <taxon>eudicotyledons</taxon>
        <taxon>Gunneridae</taxon>
        <taxon>Pentapetalae</taxon>
        <taxon>rosids</taxon>
        <taxon>fabids</taxon>
        <taxon>Fabales</taxon>
        <taxon>Fabaceae</taxon>
        <taxon>Papilionoideae</taxon>
        <taxon>50 kb inversion clade</taxon>
        <taxon>NPAAA clade</taxon>
        <taxon>indigoferoid/millettioid clade</taxon>
        <taxon>Phaseoleae</taxon>
        <taxon>Glycine</taxon>
        <taxon>Glycine subgen. Soja</taxon>
    </lineage>
</organism>
<evidence type="ECO:0000256" key="2">
    <source>
        <dbReference type="SAM" id="Phobius"/>
    </source>
</evidence>
<dbReference type="InterPro" id="IPR004158">
    <property type="entry name" value="DUF247_pln"/>
</dbReference>
<evidence type="ECO:0000313" key="4">
    <source>
        <dbReference type="Proteomes" id="UP000289340"/>
    </source>
</evidence>
<dbReference type="Proteomes" id="UP000289340">
    <property type="component" value="Chromosome 1"/>
</dbReference>
<keyword evidence="2" id="KW-0472">Membrane</keyword>
<evidence type="ECO:0000313" key="3">
    <source>
        <dbReference type="EMBL" id="RZC29504.1"/>
    </source>
</evidence>
<dbReference type="AlphaFoldDB" id="A0A445M1S9"/>
<proteinExistence type="predicted"/>
<protein>
    <submittedName>
        <fullName evidence="3">Putative UPF0481 protein</fullName>
    </submittedName>
</protein>
<reference evidence="3 4" key="1">
    <citation type="submission" date="2018-09" db="EMBL/GenBank/DDBJ databases">
        <title>A high-quality reference genome of wild soybean provides a powerful tool to mine soybean genomes.</title>
        <authorList>
            <person name="Xie M."/>
            <person name="Chung C.Y.L."/>
            <person name="Li M.-W."/>
            <person name="Wong F.-L."/>
            <person name="Chan T.-F."/>
            <person name="Lam H.-M."/>
        </authorList>
    </citation>
    <scope>NUCLEOTIDE SEQUENCE [LARGE SCALE GENOMIC DNA]</scope>
    <source>
        <strain evidence="4">cv. W05</strain>
        <tissue evidence="3">Hypocotyl of etiolated seedlings</tissue>
    </source>
</reference>
<dbReference type="PANTHER" id="PTHR31170">
    <property type="entry name" value="BNAC04G53230D PROTEIN"/>
    <property type="match status" value="1"/>
</dbReference>
<dbReference type="Gramene" id="XM_028332109.1">
    <property type="protein sequence ID" value="XP_028187910.1"/>
    <property type="gene ID" value="LOC114374441"/>
</dbReference>
<feature type="transmembrane region" description="Helical" evidence="2">
    <location>
        <begin position="535"/>
        <end position="556"/>
    </location>
</feature>
<feature type="region of interest" description="Disordered" evidence="1">
    <location>
        <begin position="279"/>
        <end position="343"/>
    </location>
</feature>
<gene>
    <name evidence="3" type="ORF">D0Y65_001194</name>
</gene>